<evidence type="ECO:0000313" key="10">
    <source>
        <dbReference type="EMBL" id="RMC14219.1"/>
    </source>
</evidence>
<dbReference type="AlphaFoldDB" id="A0A3M0KLU7"/>
<evidence type="ECO:0000256" key="4">
    <source>
        <dbReference type="ARBA" id="ARBA00022759"/>
    </source>
</evidence>
<evidence type="ECO:0000256" key="6">
    <source>
        <dbReference type="ARBA" id="ARBA00022833"/>
    </source>
</evidence>
<dbReference type="SUPFAM" id="SSF53098">
    <property type="entry name" value="Ribonuclease H-like"/>
    <property type="match status" value="1"/>
</dbReference>
<dbReference type="SUPFAM" id="SSF50122">
    <property type="entry name" value="DNA-binding domain of retroviral integrase"/>
    <property type="match status" value="1"/>
</dbReference>
<dbReference type="GO" id="GO:0003964">
    <property type="term" value="F:RNA-directed DNA polymerase activity"/>
    <property type="evidence" value="ECO:0007669"/>
    <property type="project" value="UniProtKB-KW"/>
</dbReference>
<proteinExistence type="predicted"/>
<keyword evidence="8" id="KW-0511">Multifunctional enzyme</keyword>
<dbReference type="Gene3D" id="2.30.30.10">
    <property type="entry name" value="Integrase, C-terminal domain superfamily, retroviral"/>
    <property type="match status" value="1"/>
</dbReference>
<comment type="caution">
    <text evidence="10">The sequence shown here is derived from an EMBL/GenBank/DDBJ whole genome shotgun (WGS) entry which is preliminary data.</text>
</comment>
<keyword evidence="6" id="KW-0862">Zinc</keyword>
<dbReference type="Gene3D" id="1.10.287.210">
    <property type="match status" value="1"/>
</dbReference>
<evidence type="ECO:0000256" key="1">
    <source>
        <dbReference type="ARBA" id="ARBA00022679"/>
    </source>
</evidence>
<protein>
    <recommendedName>
        <fullName evidence="9">Integrase catalytic domain-containing protein</fullName>
    </recommendedName>
</protein>
<dbReference type="SUPFAM" id="SSF58069">
    <property type="entry name" value="Virus ectodomain"/>
    <property type="match status" value="1"/>
</dbReference>
<keyword evidence="2" id="KW-0548">Nucleotidyltransferase</keyword>
<evidence type="ECO:0000256" key="5">
    <source>
        <dbReference type="ARBA" id="ARBA00022801"/>
    </source>
</evidence>
<evidence type="ECO:0000256" key="8">
    <source>
        <dbReference type="ARBA" id="ARBA00023268"/>
    </source>
</evidence>
<dbReference type="Pfam" id="PF03708">
    <property type="entry name" value="Avian_gp85"/>
    <property type="match status" value="1"/>
</dbReference>
<sequence length="545" mass="61840">MRKIGWTRQEGEKKGGEAPMIRFLIQKRLRLSKGLHLKDADWTLISANTEEQGAWPVVEGEFIVIGDCKHTPQEIKILPAMLVNNPGSLILWLCCTHPPTYLPKEQVITQIIPTWGLINKPEASVACPVQAITEERPRGGLEKSMDAIKHLVQAFSFMGIPTEFKTDNGLVYRSKEFCSFLQQWGVEHKTGIPHSPRGQAVVERIHRDIKRVLHQQRVLKTEPPSIRLARALFTINFLNCSFEGLDPPVVRHFGASHQFNIRERPPVMVRNPETGKAEGPHNLVTWGRGYACVSTPMGPKWLTLVMGQERFFQFVYQTRGVYTAGTWCDCIAHVKMVTTHDADPLALPRGVFLICGDRAWAGIPSCMIGGLCTFSRLGLFSPNKTTLMDWQRKNSTQLVIKKRDLSALDADCDSEIIHWSKSKGVVITVFLPWVSIAKALGELVHLECWVAKQANLTSNALASLLSDEEEITRQATLQNRAAIDYLLLLHGHRCEEFEGLCYFNLSSKAENIYNAFQKIREMVRSIKKETYLQCHQHQTWRRAWK</sequence>
<dbReference type="InterPro" id="IPR012337">
    <property type="entry name" value="RNaseH-like_sf"/>
</dbReference>
<feature type="domain" description="Integrase catalytic" evidence="9">
    <location>
        <begin position="142"/>
        <end position="256"/>
    </location>
</feature>
<reference evidence="10 11" key="1">
    <citation type="submission" date="2018-07" db="EMBL/GenBank/DDBJ databases">
        <title>A high quality draft genome assembly of the barn swallow (H. rustica rustica).</title>
        <authorList>
            <person name="Formenti G."/>
            <person name="Chiara M."/>
            <person name="Poveda L."/>
            <person name="Francoijs K.-J."/>
            <person name="Bonisoli-Alquati A."/>
            <person name="Canova L."/>
            <person name="Gianfranceschi L."/>
            <person name="Horner D.S."/>
            <person name="Saino N."/>
        </authorList>
    </citation>
    <scope>NUCLEOTIDE SEQUENCE [LARGE SCALE GENOMIC DNA]</scope>
    <source>
        <strain evidence="10">Chelidonia</strain>
        <tissue evidence="10">Blood</tissue>
    </source>
</reference>
<dbReference type="GO" id="GO:0015074">
    <property type="term" value="P:DNA integration"/>
    <property type="evidence" value="ECO:0007669"/>
    <property type="project" value="InterPro"/>
</dbReference>
<dbReference type="Pfam" id="PF00665">
    <property type="entry name" value="rve"/>
    <property type="match status" value="1"/>
</dbReference>
<evidence type="ECO:0000256" key="3">
    <source>
        <dbReference type="ARBA" id="ARBA00022722"/>
    </source>
</evidence>
<organism evidence="10 11">
    <name type="scientific">Hirundo rustica rustica</name>
    <dbReference type="NCBI Taxonomy" id="333673"/>
    <lineage>
        <taxon>Eukaryota</taxon>
        <taxon>Metazoa</taxon>
        <taxon>Chordata</taxon>
        <taxon>Craniata</taxon>
        <taxon>Vertebrata</taxon>
        <taxon>Euteleostomi</taxon>
        <taxon>Archelosauria</taxon>
        <taxon>Archosauria</taxon>
        <taxon>Dinosauria</taxon>
        <taxon>Saurischia</taxon>
        <taxon>Theropoda</taxon>
        <taxon>Coelurosauria</taxon>
        <taxon>Aves</taxon>
        <taxon>Neognathae</taxon>
        <taxon>Neoaves</taxon>
        <taxon>Telluraves</taxon>
        <taxon>Australaves</taxon>
        <taxon>Passeriformes</taxon>
        <taxon>Sylvioidea</taxon>
        <taxon>Hirundinidae</taxon>
        <taxon>Hirundo</taxon>
    </lineage>
</organism>
<dbReference type="Proteomes" id="UP000269221">
    <property type="component" value="Unassembled WGS sequence"/>
</dbReference>
<dbReference type="InterPro" id="IPR036862">
    <property type="entry name" value="Integrase_C_dom_sf_retrovir"/>
</dbReference>
<dbReference type="GO" id="GO:0004519">
    <property type="term" value="F:endonuclease activity"/>
    <property type="evidence" value="ECO:0007669"/>
    <property type="project" value="UniProtKB-KW"/>
</dbReference>
<dbReference type="GO" id="GO:0016787">
    <property type="term" value="F:hydrolase activity"/>
    <property type="evidence" value="ECO:0007669"/>
    <property type="project" value="UniProtKB-KW"/>
</dbReference>
<accession>A0A3M0KLU7</accession>
<dbReference type="OrthoDB" id="9838443at2759"/>
<keyword evidence="4" id="KW-0255">Endonuclease</keyword>
<evidence type="ECO:0000256" key="7">
    <source>
        <dbReference type="ARBA" id="ARBA00022918"/>
    </source>
</evidence>
<dbReference type="PANTHER" id="PTHR41694:SF4">
    <property type="entry name" value="ENDOGENOUS RETROVIRUS GROUP K MEMBER 10 POL PROTEIN-RELATED"/>
    <property type="match status" value="1"/>
</dbReference>
<keyword evidence="5" id="KW-0378">Hydrolase</keyword>
<gene>
    <name evidence="10" type="ORF">DUI87_09310</name>
</gene>
<evidence type="ECO:0000256" key="2">
    <source>
        <dbReference type="ARBA" id="ARBA00022695"/>
    </source>
</evidence>
<keyword evidence="1" id="KW-0808">Transferase</keyword>
<name>A0A3M0KLU7_HIRRU</name>
<dbReference type="EMBL" id="QRBI01000105">
    <property type="protein sequence ID" value="RMC14219.1"/>
    <property type="molecule type" value="Genomic_DNA"/>
</dbReference>
<keyword evidence="3" id="KW-0540">Nuclease</keyword>
<keyword evidence="11" id="KW-1185">Reference proteome</keyword>
<dbReference type="InterPro" id="IPR036397">
    <property type="entry name" value="RNaseH_sf"/>
</dbReference>
<evidence type="ECO:0000313" key="11">
    <source>
        <dbReference type="Proteomes" id="UP000269221"/>
    </source>
</evidence>
<dbReference type="InterPro" id="IPR005166">
    <property type="entry name" value="RSV_p95_env"/>
</dbReference>
<dbReference type="InterPro" id="IPR001584">
    <property type="entry name" value="Integrase_cat-core"/>
</dbReference>
<dbReference type="GO" id="GO:0035613">
    <property type="term" value="F:RNA stem-loop binding"/>
    <property type="evidence" value="ECO:0007669"/>
    <property type="project" value="TreeGrafter"/>
</dbReference>
<keyword evidence="7" id="KW-0695">RNA-directed DNA polymerase</keyword>
<dbReference type="Gene3D" id="3.30.420.10">
    <property type="entry name" value="Ribonuclease H-like superfamily/Ribonuclease H"/>
    <property type="match status" value="1"/>
</dbReference>
<evidence type="ECO:0000259" key="9">
    <source>
        <dbReference type="PROSITE" id="PS50994"/>
    </source>
</evidence>
<dbReference type="PANTHER" id="PTHR41694">
    <property type="entry name" value="ENDOGENOUS RETROVIRUS GROUP K MEMBER POL PROTEIN"/>
    <property type="match status" value="1"/>
</dbReference>
<dbReference type="PROSITE" id="PS50994">
    <property type="entry name" value="INTEGRASE"/>
    <property type="match status" value="1"/>
</dbReference>